<keyword evidence="3" id="KW-1185">Reference proteome</keyword>
<dbReference type="EMBL" id="LSYS01001520">
    <property type="protein sequence ID" value="OPJ88470.1"/>
    <property type="molecule type" value="Genomic_DNA"/>
</dbReference>
<feature type="compositionally biased region" description="Basic and acidic residues" evidence="1">
    <location>
        <begin position="73"/>
        <end position="87"/>
    </location>
</feature>
<accession>A0A1V4KVL2</accession>
<comment type="caution">
    <text evidence="2">The sequence shown here is derived from an EMBL/GenBank/DDBJ whole genome shotgun (WGS) entry which is preliminary data.</text>
</comment>
<dbReference type="AlphaFoldDB" id="A0A1V4KVL2"/>
<feature type="region of interest" description="Disordered" evidence="1">
    <location>
        <begin position="66"/>
        <end position="90"/>
    </location>
</feature>
<evidence type="ECO:0000256" key="1">
    <source>
        <dbReference type="SAM" id="MobiDB-lite"/>
    </source>
</evidence>
<evidence type="ECO:0000313" key="3">
    <source>
        <dbReference type="Proteomes" id="UP000190648"/>
    </source>
</evidence>
<sequence>MDGNGDSKKVPPPRSSRFIILIDLERSVLNEPAWKCDWHLVFHELLAKSRKKKLCRAGDVLCYTKGQSSEDAEEKRWSSSGEREGRPARRTQMAHYRWDHMAPSRLIQQSVSMPENSFRGAPNLCGVFTRC</sequence>
<proteinExistence type="predicted"/>
<gene>
    <name evidence="2" type="ORF">AV530_003024</name>
</gene>
<protein>
    <submittedName>
        <fullName evidence="2">Uncharacterized protein</fullName>
    </submittedName>
</protein>
<reference evidence="2 3" key="1">
    <citation type="submission" date="2016-02" db="EMBL/GenBank/DDBJ databases">
        <title>Band-tailed pigeon sequencing and assembly.</title>
        <authorList>
            <person name="Soares A.E."/>
            <person name="Novak B.J."/>
            <person name="Rice E.S."/>
            <person name="O'Connell B."/>
            <person name="Chang D."/>
            <person name="Weber S."/>
            <person name="Shapiro B."/>
        </authorList>
    </citation>
    <scope>NUCLEOTIDE SEQUENCE [LARGE SCALE GENOMIC DNA]</scope>
    <source>
        <strain evidence="2">BTP2013</strain>
        <tissue evidence="2">Blood</tissue>
    </source>
</reference>
<organism evidence="2 3">
    <name type="scientific">Patagioenas fasciata monilis</name>
    <dbReference type="NCBI Taxonomy" id="372326"/>
    <lineage>
        <taxon>Eukaryota</taxon>
        <taxon>Metazoa</taxon>
        <taxon>Chordata</taxon>
        <taxon>Craniata</taxon>
        <taxon>Vertebrata</taxon>
        <taxon>Euteleostomi</taxon>
        <taxon>Archelosauria</taxon>
        <taxon>Archosauria</taxon>
        <taxon>Dinosauria</taxon>
        <taxon>Saurischia</taxon>
        <taxon>Theropoda</taxon>
        <taxon>Coelurosauria</taxon>
        <taxon>Aves</taxon>
        <taxon>Neognathae</taxon>
        <taxon>Neoaves</taxon>
        <taxon>Columbimorphae</taxon>
        <taxon>Columbiformes</taxon>
        <taxon>Columbidae</taxon>
        <taxon>Patagioenas</taxon>
    </lineage>
</organism>
<evidence type="ECO:0000313" key="2">
    <source>
        <dbReference type="EMBL" id="OPJ88470.1"/>
    </source>
</evidence>
<dbReference type="Proteomes" id="UP000190648">
    <property type="component" value="Unassembled WGS sequence"/>
</dbReference>
<name>A0A1V4KVL2_PATFA</name>